<feature type="non-terminal residue" evidence="2">
    <location>
        <position position="1"/>
    </location>
</feature>
<evidence type="ECO:0000313" key="2">
    <source>
        <dbReference type="EMBL" id="JAD10823.1"/>
    </source>
</evidence>
<reference evidence="2" key="1">
    <citation type="submission" date="2014-11" db="EMBL/GenBank/DDBJ databases">
        <authorList>
            <person name="Geib S."/>
        </authorList>
    </citation>
    <scope>NUCLEOTIDE SEQUENCE</scope>
</reference>
<proteinExistence type="predicted"/>
<accession>A0A0A1XJY0</accession>
<gene>
    <name evidence="2" type="primary">1a</name>
    <name evidence="2" type="ORF">g.36244</name>
</gene>
<organism evidence="2">
    <name type="scientific">Zeugodacus cucurbitae</name>
    <name type="common">Melon fruit fly</name>
    <name type="synonym">Bactrocera cucurbitae</name>
    <dbReference type="NCBI Taxonomy" id="28588"/>
    <lineage>
        <taxon>Eukaryota</taxon>
        <taxon>Metazoa</taxon>
        <taxon>Ecdysozoa</taxon>
        <taxon>Arthropoda</taxon>
        <taxon>Hexapoda</taxon>
        <taxon>Insecta</taxon>
        <taxon>Pterygota</taxon>
        <taxon>Neoptera</taxon>
        <taxon>Endopterygota</taxon>
        <taxon>Diptera</taxon>
        <taxon>Brachycera</taxon>
        <taxon>Muscomorpha</taxon>
        <taxon>Tephritoidea</taxon>
        <taxon>Tephritidae</taxon>
        <taxon>Zeugodacus</taxon>
        <taxon>Zeugodacus</taxon>
    </lineage>
</organism>
<protein>
    <submittedName>
        <fullName evidence="2">Replicase polyprotein 1a</fullName>
    </submittedName>
</protein>
<reference evidence="2" key="2">
    <citation type="journal article" date="2015" name="Gigascience">
        <title>Reconstructing a comprehensive transcriptome assembly of a white-pupal translocated strain of the pest fruit fly Bactrocera cucurbitae.</title>
        <authorList>
            <person name="Sim S.B."/>
            <person name="Calla B."/>
            <person name="Hall B."/>
            <person name="DeRego T."/>
            <person name="Geib S.M."/>
        </authorList>
    </citation>
    <scope>NUCLEOTIDE SEQUENCE</scope>
</reference>
<name>A0A0A1XJY0_ZEUCU</name>
<dbReference type="AlphaFoldDB" id="A0A0A1XJY0"/>
<dbReference type="EMBL" id="GBXI01003469">
    <property type="protein sequence ID" value="JAD10823.1"/>
    <property type="molecule type" value="Transcribed_RNA"/>
</dbReference>
<feature type="region of interest" description="Disordered" evidence="1">
    <location>
        <begin position="74"/>
        <end position="117"/>
    </location>
</feature>
<sequence length="117" mass="12786">LRQLRRRCCILHNFLKIENDEVFPAWIQEAAEDERRHQPNHTTRLGENDQTATAVRNAIAMRFQNEVLMDVDEVSSGDNNGELVDGITGDNGSGDIVTGDAAGTDGGNGSNVDDDMS</sequence>
<evidence type="ECO:0000256" key="1">
    <source>
        <dbReference type="SAM" id="MobiDB-lite"/>
    </source>
</evidence>